<name>A0A5C3R445_9AGAR</name>
<dbReference type="Gene3D" id="1.25.10.10">
    <property type="entry name" value="Leucine-rich Repeat Variant"/>
    <property type="match status" value="2"/>
</dbReference>
<organism evidence="15 16">
    <name type="scientific">Pterulicium gracile</name>
    <dbReference type="NCBI Taxonomy" id="1884261"/>
    <lineage>
        <taxon>Eukaryota</taxon>
        <taxon>Fungi</taxon>
        <taxon>Dikarya</taxon>
        <taxon>Basidiomycota</taxon>
        <taxon>Agaricomycotina</taxon>
        <taxon>Agaricomycetes</taxon>
        <taxon>Agaricomycetidae</taxon>
        <taxon>Agaricales</taxon>
        <taxon>Pleurotineae</taxon>
        <taxon>Pterulaceae</taxon>
        <taxon>Pterulicium</taxon>
    </lineage>
</organism>
<evidence type="ECO:0000259" key="14">
    <source>
        <dbReference type="PROSITE" id="PS51194"/>
    </source>
</evidence>
<feature type="compositionally biased region" description="Low complexity" evidence="12">
    <location>
        <begin position="209"/>
        <end position="218"/>
    </location>
</feature>
<evidence type="ECO:0000256" key="8">
    <source>
        <dbReference type="ARBA" id="ARBA00023125"/>
    </source>
</evidence>
<dbReference type="InterPro" id="IPR038718">
    <property type="entry name" value="SNF2-like_sf"/>
</dbReference>
<dbReference type="GO" id="GO:0005524">
    <property type="term" value="F:ATP binding"/>
    <property type="evidence" value="ECO:0007669"/>
    <property type="project" value="UniProtKB-KW"/>
</dbReference>
<evidence type="ECO:0000256" key="6">
    <source>
        <dbReference type="ARBA" id="ARBA00022806"/>
    </source>
</evidence>
<dbReference type="Pfam" id="PF00176">
    <property type="entry name" value="SNF2-rel_dom"/>
    <property type="match status" value="1"/>
</dbReference>
<evidence type="ECO:0000256" key="2">
    <source>
        <dbReference type="ARBA" id="ARBA00007025"/>
    </source>
</evidence>
<dbReference type="GO" id="GO:0005634">
    <property type="term" value="C:nucleus"/>
    <property type="evidence" value="ECO:0007669"/>
    <property type="project" value="UniProtKB-SubCell"/>
</dbReference>
<dbReference type="PANTHER" id="PTHR36498:SF1">
    <property type="entry name" value="TATA-BINDING PROTEIN-ASSOCIATED FACTOR 172"/>
    <property type="match status" value="1"/>
</dbReference>
<feature type="compositionally biased region" description="Polar residues" evidence="12">
    <location>
        <begin position="229"/>
        <end position="244"/>
    </location>
</feature>
<dbReference type="InterPro" id="IPR027417">
    <property type="entry name" value="P-loop_NTPase"/>
</dbReference>
<accession>A0A5C3R445</accession>
<dbReference type="PROSITE" id="PS51194">
    <property type="entry name" value="HELICASE_CTER"/>
    <property type="match status" value="1"/>
</dbReference>
<keyword evidence="3" id="KW-0677">Repeat</keyword>
<evidence type="ECO:0000256" key="4">
    <source>
        <dbReference type="ARBA" id="ARBA00022741"/>
    </source>
</evidence>
<comment type="similarity">
    <text evidence="2">Belongs to the SNF2/RAD54 helicase family.</text>
</comment>
<dbReference type="InterPro" id="IPR001650">
    <property type="entry name" value="Helicase_C-like"/>
</dbReference>
<feature type="domain" description="Helicase C-terminal" evidence="14">
    <location>
        <begin position="1631"/>
        <end position="1783"/>
    </location>
</feature>
<proteinExistence type="inferred from homology"/>
<dbReference type="Gene3D" id="3.40.50.300">
    <property type="entry name" value="P-loop containing nucleotide triphosphate hydrolases"/>
    <property type="match status" value="1"/>
</dbReference>
<dbReference type="InterPro" id="IPR000330">
    <property type="entry name" value="SNF2_N"/>
</dbReference>
<dbReference type="InterPro" id="IPR049730">
    <property type="entry name" value="SNF2/RAD54-like_C"/>
</dbReference>
<keyword evidence="9" id="KW-0539">Nucleus</keyword>
<dbReference type="InterPro" id="IPR011989">
    <property type="entry name" value="ARM-like"/>
</dbReference>
<dbReference type="GO" id="GO:0003677">
    <property type="term" value="F:DNA binding"/>
    <property type="evidence" value="ECO:0007669"/>
    <property type="project" value="UniProtKB-KW"/>
</dbReference>
<feature type="domain" description="Helicase ATP-binding" evidence="13">
    <location>
        <begin position="1275"/>
        <end position="1448"/>
    </location>
</feature>
<reference evidence="15 16" key="1">
    <citation type="journal article" date="2019" name="Nat. Ecol. Evol.">
        <title>Megaphylogeny resolves global patterns of mushroom evolution.</title>
        <authorList>
            <person name="Varga T."/>
            <person name="Krizsan K."/>
            <person name="Foldi C."/>
            <person name="Dima B."/>
            <person name="Sanchez-Garcia M."/>
            <person name="Sanchez-Ramirez S."/>
            <person name="Szollosi G.J."/>
            <person name="Szarkandi J.G."/>
            <person name="Papp V."/>
            <person name="Albert L."/>
            <person name="Andreopoulos W."/>
            <person name="Angelini C."/>
            <person name="Antonin V."/>
            <person name="Barry K.W."/>
            <person name="Bougher N.L."/>
            <person name="Buchanan P."/>
            <person name="Buyck B."/>
            <person name="Bense V."/>
            <person name="Catcheside P."/>
            <person name="Chovatia M."/>
            <person name="Cooper J."/>
            <person name="Damon W."/>
            <person name="Desjardin D."/>
            <person name="Finy P."/>
            <person name="Geml J."/>
            <person name="Haridas S."/>
            <person name="Hughes K."/>
            <person name="Justo A."/>
            <person name="Karasinski D."/>
            <person name="Kautmanova I."/>
            <person name="Kiss B."/>
            <person name="Kocsube S."/>
            <person name="Kotiranta H."/>
            <person name="LaButti K.M."/>
            <person name="Lechner B.E."/>
            <person name="Liimatainen K."/>
            <person name="Lipzen A."/>
            <person name="Lukacs Z."/>
            <person name="Mihaltcheva S."/>
            <person name="Morgado L.N."/>
            <person name="Niskanen T."/>
            <person name="Noordeloos M.E."/>
            <person name="Ohm R.A."/>
            <person name="Ortiz-Santana B."/>
            <person name="Ovrebo C."/>
            <person name="Racz N."/>
            <person name="Riley R."/>
            <person name="Savchenko A."/>
            <person name="Shiryaev A."/>
            <person name="Soop K."/>
            <person name="Spirin V."/>
            <person name="Szebenyi C."/>
            <person name="Tomsovsky M."/>
            <person name="Tulloss R.E."/>
            <person name="Uehling J."/>
            <person name="Grigoriev I.V."/>
            <person name="Vagvolgyi C."/>
            <person name="Papp T."/>
            <person name="Martin F.M."/>
            <person name="Miettinen O."/>
            <person name="Hibbett D.S."/>
            <person name="Nagy L.G."/>
        </authorList>
    </citation>
    <scope>NUCLEOTIDE SEQUENCE [LARGE SCALE GENOMIC DNA]</scope>
    <source>
        <strain evidence="15 16">CBS 309.79</strain>
    </source>
</reference>
<feature type="compositionally biased region" description="Basic and acidic residues" evidence="12">
    <location>
        <begin position="147"/>
        <end position="158"/>
    </location>
</feature>
<evidence type="ECO:0000256" key="3">
    <source>
        <dbReference type="ARBA" id="ARBA00022737"/>
    </source>
</evidence>
<evidence type="ECO:0000313" key="15">
    <source>
        <dbReference type="EMBL" id="TFL07781.1"/>
    </source>
</evidence>
<evidence type="ECO:0000259" key="13">
    <source>
        <dbReference type="PROSITE" id="PS51192"/>
    </source>
</evidence>
<dbReference type="EMBL" id="ML178814">
    <property type="protein sequence ID" value="TFL07781.1"/>
    <property type="molecule type" value="Genomic_DNA"/>
</dbReference>
<dbReference type="InterPro" id="IPR044972">
    <property type="entry name" value="Mot1"/>
</dbReference>
<dbReference type="PANTHER" id="PTHR36498">
    <property type="entry name" value="TATA-BINDING PROTEIN-ASSOCIATED FACTOR 172"/>
    <property type="match status" value="1"/>
</dbReference>
<dbReference type="Pfam" id="PF00271">
    <property type="entry name" value="Helicase_C"/>
    <property type="match status" value="1"/>
</dbReference>
<dbReference type="GO" id="GO:0017025">
    <property type="term" value="F:TBP-class protein binding"/>
    <property type="evidence" value="ECO:0007669"/>
    <property type="project" value="InterPro"/>
</dbReference>
<dbReference type="GO" id="GO:0004386">
    <property type="term" value="F:helicase activity"/>
    <property type="evidence" value="ECO:0007669"/>
    <property type="project" value="UniProtKB-KW"/>
</dbReference>
<dbReference type="InterPro" id="IPR022707">
    <property type="entry name" value="Mot1_central_dom"/>
</dbReference>
<dbReference type="InterPro" id="IPR014001">
    <property type="entry name" value="Helicase_ATP-bd"/>
</dbReference>
<comment type="subcellular location">
    <subcellularLocation>
        <location evidence="1">Nucleus</location>
    </subcellularLocation>
</comment>
<dbReference type="CDD" id="cd18793">
    <property type="entry name" value="SF2_C_SNF"/>
    <property type="match status" value="1"/>
</dbReference>
<evidence type="ECO:0000256" key="12">
    <source>
        <dbReference type="SAM" id="MobiDB-lite"/>
    </source>
</evidence>
<feature type="region of interest" description="Disordered" evidence="12">
    <location>
        <begin position="126"/>
        <end position="246"/>
    </location>
</feature>
<protein>
    <recommendedName>
        <fullName evidence="10">TATA-binding protein-associated factor mot1</fullName>
    </recommendedName>
    <alternativeName>
        <fullName evidence="11">Modifier of transcription 1</fullName>
    </alternativeName>
</protein>
<dbReference type="Gene3D" id="3.40.50.10810">
    <property type="entry name" value="Tandem AAA-ATPase domain"/>
    <property type="match status" value="1"/>
</dbReference>
<feature type="region of interest" description="Disordered" evidence="12">
    <location>
        <begin position="1809"/>
        <end position="1829"/>
    </location>
</feature>
<feature type="region of interest" description="Disordered" evidence="12">
    <location>
        <begin position="989"/>
        <end position="1009"/>
    </location>
</feature>
<feature type="compositionally biased region" description="Low complexity" evidence="12">
    <location>
        <begin position="1815"/>
        <end position="1824"/>
    </location>
</feature>
<keyword evidence="6" id="KW-0347">Helicase</keyword>
<keyword evidence="16" id="KW-1185">Reference proteome</keyword>
<dbReference type="SMART" id="SM00487">
    <property type="entry name" value="DEXDc"/>
    <property type="match status" value="1"/>
</dbReference>
<keyword evidence="5" id="KW-0378">Hydrolase</keyword>
<evidence type="ECO:0000256" key="9">
    <source>
        <dbReference type="ARBA" id="ARBA00023242"/>
    </source>
</evidence>
<dbReference type="FunFam" id="3.40.50.300:FF:000428">
    <property type="entry name" value="TATA-binding protein-associated factor 172"/>
    <property type="match status" value="1"/>
</dbReference>
<dbReference type="STRING" id="1884261.A0A5C3R445"/>
<evidence type="ECO:0000256" key="5">
    <source>
        <dbReference type="ARBA" id="ARBA00022801"/>
    </source>
</evidence>
<dbReference type="Pfam" id="PF12054">
    <property type="entry name" value="DUF3535"/>
    <property type="match status" value="1"/>
</dbReference>
<dbReference type="SUPFAM" id="SSF48371">
    <property type="entry name" value="ARM repeat"/>
    <property type="match status" value="1"/>
</dbReference>
<dbReference type="InterPro" id="IPR016024">
    <property type="entry name" value="ARM-type_fold"/>
</dbReference>
<dbReference type="PROSITE" id="PS51192">
    <property type="entry name" value="HELICASE_ATP_BIND_1"/>
    <property type="match status" value="1"/>
</dbReference>
<gene>
    <name evidence="15" type="ORF">BDV98DRAFT_558449</name>
</gene>
<evidence type="ECO:0000313" key="16">
    <source>
        <dbReference type="Proteomes" id="UP000305067"/>
    </source>
</evidence>
<evidence type="ECO:0000256" key="7">
    <source>
        <dbReference type="ARBA" id="ARBA00022840"/>
    </source>
</evidence>
<dbReference type="SUPFAM" id="SSF52540">
    <property type="entry name" value="P-loop containing nucleoside triphosphate hydrolases"/>
    <property type="match status" value="2"/>
</dbReference>
<evidence type="ECO:0000256" key="10">
    <source>
        <dbReference type="ARBA" id="ARBA00073046"/>
    </source>
</evidence>
<keyword evidence="4" id="KW-0547">Nucleotide-binding</keyword>
<dbReference type="Proteomes" id="UP000305067">
    <property type="component" value="Unassembled WGS sequence"/>
</dbReference>
<keyword evidence="7" id="KW-0067">ATP-binding</keyword>
<evidence type="ECO:0000256" key="11">
    <source>
        <dbReference type="ARBA" id="ARBA00081329"/>
    </source>
</evidence>
<keyword evidence="8" id="KW-0238">DNA-binding</keyword>
<dbReference type="CDD" id="cd17999">
    <property type="entry name" value="DEXHc_Mot1"/>
    <property type="match status" value="1"/>
</dbReference>
<dbReference type="SMART" id="SM00490">
    <property type="entry name" value="HELICc"/>
    <property type="match status" value="1"/>
</dbReference>
<sequence length="1851" mass="204663">MAVVARILPYLHSRSHDTRSAASFALSQIFTLVPLWEPLYAEVKMETDEGSSSSIPEFPAFCVQDLVSSGKLLLASSGKEFARPAAIFLNSTEVKKARKEAMKRLGLDFLDGVSGEDDMDIEKELINDDVEMDSVREGSESPTDTKPPSRLEKTDESRSGTPGTGAPSPTSSTPIDDVLSARERNRLKRKRKPGQSAFVAAPPPPPQGSSSKYSATSSGQAKARLVATDNATPTSRVEGQNGTANGKVVIDPSKGGGAVSPKVAQQSKALQVDPGTWIWDGVAKVLEVDLFSESWEVRHGAAMALRDLLKAQGKYGGMEDGETLLENELNHERWCNDLAAKFLCVFVLDRFVDFVSDQAVAPVRETVSQTMASLMLHMPKRSALHVHGILLQMISQQFTLPEFTSKSRPNAEPSHIWQIRHAGLLGIKYEVAVRIDLFEGKADPAEQEDGKTMLRDVVDAAVMGLGDGDDDVRAVAASCLLPITQHLVEQVPDCLERVLIVVSRCLSDMRDDLSSSVGYVMDLLGALVKYDKVIEVLADESIGLPLSTLAPVLYPFFRHTIANVRLAVVQTLSSFMDIESLPKTWMDATFLRLIFQNLVLEERSDIRDSTLNAWRTALKIISLKEGWLESIINESLLSDWFTMMMTPLGIPLNTSLFFHPTFQSEDHVPRERHNVDLNMKRQDLAILSIDIVLKARIAASHSLALLFVCWPASTMEAMFRPVFMGYVDSTSILQKLLASIVSEEWAHEYDKLSAASPTPLRRLIEASPMAKEISDSSLAWLQGNPLPAYHEMLINLSVILKECQALLQCFSMDCRLPVSSIPYLGQEVDVTGTRQGCFNIAKARDAVGTLYDQLKSSLGRTKKKELAVIAEKRVVVVAMIDRYGEIKAEHDNRVSAAVAAAFVALKDTPDKVSPVVKGIMNGIKNEENLNLQIRAAVAVASFVAFCIDRGLGQPAEKIVKNLCTFLCQDAEQTPTFSYTRHTTNGVLSFRDPQQKSTAANGKESKEKEQPVEINPKAYLPRRGASLAFRQLSIQFGPTILDVIPKMWQSMAGGLVSAFPSGTISEDVDDQIEKAHGQDIIDSLSVLEATVPTFDEHIWPNLIEIFPIILLALRSRFAIIRQAAAKCFSTICDVITTEAMHFLVDQILPLLADPVSLHNRQGTTELIYHIVQKLDIKALPYVIFLVVPILGRMSDSDESIRSTATNTFASLVKMVPLESGLPDPPGFSEELLKKRNDERQFLLQLLDGSKVEQYEIPVTINAELRKYQQDGVNWLAFLAKYQLHGILCDDMGLGKTLQSICILASKHSERKKRNEETDTADSVHLPSLIVCPPTLTGHWYYEILKYAEDLKPMLYTGNARDRTKRLANIKGCDVVITSYDIVRNDVNLLEAIDWLYCILDEGHIIKNARTKLTKAVKCIKAQHRLILSGTPIQNNVLELWSLFDFLMPGFLGTETSFNDRFSKPILANRDGKSKNGEAAALALEALHKQVLPFLLRRLKEDVLDDLPPKIIQDYYCELSDLQKSLYDEFSGSSAKTDAEGAVQSDANANRGQTHVFQALQYLRKLCNHPALVLKDDKEAIATAMEKIKAKPESLHDMQHAPKLQALKQLLTDCGIGLAAGSNFDLGKTELLETDDSSTSVTQHRVLIFCQMKQMLDIIEKDLFKPHMPSVTYMRLDGGTDASKRHAIVQTFNSDPSIDCLLLTTHVGGLGLTLTGADTVIFVEHDWNPMKDLQAMDRAHRIGQKKVVNVYRLIAKGTLEEKIMGLQRFKLNIANSVVTQQNSGLGTMDTDLVLDLFGRAGEEDDALAVAKKKGKDSSSSGPVSQKNLLQALQDLPGEDEYDALDLSSFMSTL</sequence>
<dbReference type="FunFam" id="3.40.50.10810:FF:000009">
    <property type="entry name" value="B-TFIID TATA-box-binding protein-associated factor 1"/>
    <property type="match status" value="1"/>
</dbReference>
<evidence type="ECO:0000256" key="1">
    <source>
        <dbReference type="ARBA" id="ARBA00004123"/>
    </source>
</evidence>
<dbReference type="InterPro" id="IPR044078">
    <property type="entry name" value="Mot1_ATP-bd"/>
</dbReference>
<dbReference type="GO" id="GO:0016887">
    <property type="term" value="F:ATP hydrolysis activity"/>
    <property type="evidence" value="ECO:0007669"/>
    <property type="project" value="InterPro"/>
</dbReference>
<dbReference type="OrthoDB" id="10252227at2759"/>